<accession>A0A4Z2JHS9</accession>
<evidence type="ECO:0000313" key="1">
    <source>
        <dbReference type="EMBL" id="TNN89517.1"/>
    </source>
</evidence>
<sequence length="120" mass="13895">MSFSSMQTKSQTLQQSENIHCSLSTWSDMWLTNWAFSSVWKSHTWQLDREQRGKMARIAVSRQMSRKRLLSAEHFAADGAGEELLAESPRGHPVSRLAVLLFRVWNKTHNAKVIVHCRRN</sequence>
<dbReference type="Proteomes" id="UP000314294">
    <property type="component" value="Unassembled WGS sequence"/>
</dbReference>
<reference evidence="1 2" key="1">
    <citation type="submission" date="2019-03" db="EMBL/GenBank/DDBJ databases">
        <title>First draft genome of Liparis tanakae, snailfish: a comprehensive survey of snailfish specific genes.</title>
        <authorList>
            <person name="Kim W."/>
            <person name="Song I."/>
            <person name="Jeong J.-H."/>
            <person name="Kim D."/>
            <person name="Kim S."/>
            <person name="Ryu S."/>
            <person name="Song J.Y."/>
            <person name="Lee S.K."/>
        </authorList>
    </citation>
    <scope>NUCLEOTIDE SEQUENCE [LARGE SCALE GENOMIC DNA]</scope>
    <source>
        <tissue evidence="1">Muscle</tissue>
    </source>
</reference>
<keyword evidence="2" id="KW-1185">Reference proteome</keyword>
<organism evidence="1 2">
    <name type="scientific">Liparis tanakae</name>
    <name type="common">Tanaka's snailfish</name>
    <dbReference type="NCBI Taxonomy" id="230148"/>
    <lineage>
        <taxon>Eukaryota</taxon>
        <taxon>Metazoa</taxon>
        <taxon>Chordata</taxon>
        <taxon>Craniata</taxon>
        <taxon>Vertebrata</taxon>
        <taxon>Euteleostomi</taxon>
        <taxon>Actinopterygii</taxon>
        <taxon>Neopterygii</taxon>
        <taxon>Teleostei</taxon>
        <taxon>Neoteleostei</taxon>
        <taxon>Acanthomorphata</taxon>
        <taxon>Eupercaria</taxon>
        <taxon>Perciformes</taxon>
        <taxon>Cottioidei</taxon>
        <taxon>Cottales</taxon>
        <taxon>Liparidae</taxon>
        <taxon>Liparis</taxon>
    </lineage>
</organism>
<dbReference type="EMBL" id="SRLO01000001">
    <property type="protein sequence ID" value="TNN89517.1"/>
    <property type="molecule type" value="Genomic_DNA"/>
</dbReference>
<evidence type="ECO:0000313" key="2">
    <source>
        <dbReference type="Proteomes" id="UP000314294"/>
    </source>
</evidence>
<gene>
    <name evidence="1" type="ORF">EYF80_000120</name>
</gene>
<dbReference type="AlphaFoldDB" id="A0A4Z2JHS9"/>
<name>A0A4Z2JHS9_9TELE</name>
<protein>
    <submittedName>
        <fullName evidence="1">Uncharacterized protein</fullName>
    </submittedName>
</protein>
<comment type="caution">
    <text evidence="1">The sequence shown here is derived from an EMBL/GenBank/DDBJ whole genome shotgun (WGS) entry which is preliminary data.</text>
</comment>
<proteinExistence type="predicted"/>